<dbReference type="GeneID" id="5970826"/>
<sequence>MFVSRSKPEGEPYSGYPKSKLYLGARGRLRISGWWGVVGVDEKV</sequence>
<dbReference type="InParanoid" id="Q0UXW9"/>
<accession>Q0UXW9</accession>
<dbReference type="AlphaFoldDB" id="Q0UXW9"/>
<proteinExistence type="predicted"/>
<name>Q0UXW9_PHANO</name>
<protein>
    <submittedName>
        <fullName evidence="1">Uncharacterized protein</fullName>
    </submittedName>
</protein>
<evidence type="ECO:0000313" key="1">
    <source>
        <dbReference type="EMBL" id="EAT88600.1"/>
    </source>
</evidence>
<dbReference type="Proteomes" id="UP000001055">
    <property type="component" value="Unassembled WGS sequence"/>
</dbReference>
<reference evidence="2" key="1">
    <citation type="journal article" date="2007" name="Plant Cell">
        <title>Dothideomycete-plant interactions illuminated by genome sequencing and EST analysis of the wheat pathogen Stagonospora nodorum.</title>
        <authorList>
            <person name="Hane J.K."/>
            <person name="Lowe R.G."/>
            <person name="Solomon P.S."/>
            <person name="Tan K.C."/>
            <person name="Schoch C.L."/>
            <person name="Spatafora J.W."/>
            <person name="Crous P.W."/>
            <person name="Kodira C."/>
            <person name="Birren B.W."/>
            <person name="Galagan J.E."/>
            <person name="Torriani S.F."/>
            <person name="McDonald B.A."/>
            <person name="Oliver R.P."/>
        </authorList>
    </citation>
    <scope>NUCLEOTIDE SEQUENCE [LARGE SCALE GENOMIC DNA]</scope>
    <source>
        <strain evidence="2">SN15 / ATCC MYA-4574 / FGSC 10173</strain>
    </source>
</reference>
<organism evidence="1 2">
    <name type="scientific">Phaeosphaeria nodorum (strain SN15 / ATCC MYA-4574 / FGSC 10173)</name>
    <name type="common">Glume blotch fungus</name>
    <name type="synonym">Parastagonospora nodorum</name>
    <dbReference type="NCBI Taxonomy" id="321614"/>
    <lineage>
        <taxon>Eukaryota</taxon>
        <taxon>Fungi</taxon>
        <taxon>Dikarya</taxon>
        <taxon>Ascomycota</taxon>
        <taxon>Pezizomycotina</taxon>
        <taxon>Dothideomycetes</taxon>
        <taxon>Pleosporomycetidae</taxon>
        <taxon>Pleosporales</taxon>
        <taxon>Pleosporineae</taxon>
        <taxon>Phaeosphaeriaceae</taxon>
        <taxon>Parastagonospora</taxon>
    </lineage>
</organism>
<gene>
    <name evidence="1" type="ORF">SNOG_03395</name>
</gene>
<dbReference type="KEGG" id="pno:SNOG_03395"/>
<dbReference type="RefSeq" id="XP_001793963.1">
    <property type="nucleotide sequence ID" value="XM_001793911.1"/>
</dbReference>
<evidence type="ECO:0000313" key="2">
    <source>
        <dbReference type="Proteomes" id="UP000001055"/>
    </source>
</evidence>
<dbReference type="EMBL" id="CH445329">
    <property type="protein sequence ID" value="EAT88600.1"/>
    <property type="molecule type" value="Genomic_DNA"/>
</dbReference>